<feature type="region of interest" description="Disordered" evidence="2">
    <location>
        <begin position="242"/>
        <end position="288"/>
    </location>
</feature>
<organism evidence="3 4">
    <name type="scientific">Rotaria socialis</name>
    <dbReference type="NCBI Taxonomy" id="392032"/>
    <lineage>
        <taxon>Eukaryota</taxon>
        <taxon>Metazoa</taxon>
        <taxon>Spiralia</taxon>
        <taxon>Gnathifera</taxon>
        <taxon>Rotifera</taxon>
        <taxon>Eurotatoria</taxon>
        <taxon>Bdelloidea</taxon>
        <taxon>Philodinida</taxon>
        <taxon>Philodinidae</taxon>
        <taxon>Rotaria</taxon>
    </lineage>
</organism>
<proteinExistence type="predicted"/>
<dbReference type="PANTHER" id="PTHR47080">
    <property type="entry name" value="CHROMOSOME 16 OPEN READING FRAME 96"/>
    <property type="match status" value="1"/>
</dbReference>
<gene>
    <name evidence="3" type="ORF">UJA718_LOCUS29287</name>
</gene>
<name>A0A820YTM6_9BILA</name>
<dbReference type="EMBL" id="CAJOBP010009293">
    <property type="protein sequence ID" value="CAF4549801.1"/>
    <property type="molecule type" value="Genomic_DNA"/>
</dbReference>
<feature type="coiled-coil region" evidence="1">
    <location>
        <begin position="288"/>
        <end position="342"/>
    </location>
</feature>
<evidence type="ECO:0000313" key="3">
    <source>
        <dbReference type="EMBL" id="CAF4549801.1"/>
    </source>
</evidence>
<protein>
    <submittedName>
        <fullName evidence="3">Uncharacterized protein</fullName>
    </submittedName>
</protein>
<feature type="compositionally biased region" description="Polar residues" evidence="2">
    <location>
        <begin position="277"/>
        <end position="288"/>
    </location>
</feature>
<feature type="compositionally biased region" description="Basic and acidic residues" evidence="2">
    <location>
        <begin position="264"/>
        <end position="276"/>
    </location>
</feature>
<keyword evidence="4" id="KW-1185">Reference proteome</keyword>
<evidence type="ECO:0000256" key="2">
    <source>
        <dbReference type="SAM" id="MobiDB-lite"/>
    </source>
</evidence>
<dbReference type="AlphaFoldDB" id="A0A820YTM6"/>
<feature type="region of interest" description="Disordered" evidence="2">
    <location>
        <begin position="61"/>
        <end position="111"/>
    </location>
</feature>
<feature type="non-terminal residue" evidence="3">
    <location>
        <position position="352"/>
    </location>
</feature>
<comment type="caution">
    <text evidence="3">The sequence shown here is derived from an EMBL/GenBank/DDBJ whole genome shotgun (WGS) entry which is preliminary data.</text>
</comment>
<dbReference type="Proteomes" id="UP000663873">
    <property type="component" value="Unassembled WGS sequence"/>
</dbReference>
<reference evidence="3" key="1">
    <citation type="submission" date="2021-02" db="EMBL/GenBank/DDBJ databases">
        <authorList>
            <person name="Nowell W R."/>
        </authorList>
    </citation>
    <scope>NUCLEOTIDE SEQUENCE</scope>
</reference>
<dbReference type="PANTHER" id="PTHR47080:SF1">
    <property type="entry name" value="CHROMOSOME 16 OPEN READING FRAME 96"/>
    <property type="match status" value="1"/>
</dbReference>
<keyword evidence="1" id="KW-0175">Coiled coil</keyword>
<sequence>MADILSLEQLVHLSLGDPEAGAVNFNVLKTLLLQMLKAMNLFNHKPTMSDHDERTIKEALLASSSLSPKPTKTNVKFDQEETTSQLDENDDSNNEIKQKLRRKTRDRSSDRLTTLEEKLASLLQDLISDMDDLKESHETIKQATDELKKQQDDLKKIMDTLNKEKNDWAKKSDVENLDEKIRNLQNLLASLRDRLDELSKANGDITPMPDLSGFVTWDRLEDALKGIRESIEKSSNDVAAALASARDNRRPVQVVERQSQTSAKRKDTPVEEKRSPLQENSGQPSEGLSDLLQQLGTLNSRHEQLKALVEALERKKLNRDEFDAFKNQHDDLFDRLAALERDFNDGLSKRQN</sequence>
<feature type="compositionally biased region" description="Polar residues" evidence="2">
    <location>
        <begin position="68"/>
        <end position="86"/>
    </location>
</feature>
<accession>A0A820YTM6</accession>
<evidence type="ECO:0000256" key="1">
    <source>
        <dbReference type="SAM" id="Coils"/>
    </source>
</evidence>
<evidence type="ECO:0000313" key="4">
    <source>
        <dbReference type="Proteomes" id="UP000663873"/>
    </source>
</evidence>